<keyword evidence="3 9" id="KW-0436">Ligase</keyword>
<dbReference type="RefSeq" id="WP_047754199.1">
    <property type="nucleotide sequence ID" value="NZ_CAJUHA010000013.1"/>
</dbReference>
<dbReference type="CDD" id="cd01742">
    <property type="entry name" value="GATase1_GMP_Synthase"/>
    <property type="match status" value="1"/>
</dbReference>
<evidence type="ECO:0000256" key="9">
    <source>
        <dbReference type="HAMAP-Rule" id="MF_00344"/>
    </source>
</evidence>
<protein>
    <recommendedName>
        <fullName evidence="9">GMP synthase [glutamine-hydrolyzing]</fullName>
        <ecNumber evidence="9">6.3.5.2</ecNumber>
    </recommendedName>
    <alternativeName>
        <fullName evidence="9">GMP synthetase</fullName>
    </alternativeName>
    <alternativeName>
        <fullName evidence="9">Glutamine amidotransferase</fullName>
    </alternativeName>
</protein>
<accession>A0A0G2ZBY3</accession>
<dbReference type="GO" id="GO:0005829">
    <property type="term" value="C:cytosol"/>
    <property type="evidence" value="ECO:0007669"/>
    <property type="project" value="TreeGrafter"/>
</dbReference>
<keyword evidence="7 9" id="KW-0067">ATP-binding</keyword>
<dbReference type="CDD" id="cd01997">
    <property type="entry name" value="GMP_synthase_C"/>
    <property type="match status" value="1"/>
</dbReference>
<evidence type="ECO:0000256" key="3">
    <source>
        <dbReference type="ARBA" id="ARBA00022598"/>
    </source>
</evidence>
<name>A0A0G2ZBY3_9BACT</name>
<evidence type="ECO:0000256" key="6">
    <source>
        <dbReference type="ARBA" id="ARBA00022755"/>
    </source>
</evidence>
<dbReference type="Proteomes" id="UP000035159">
    <property type="component" value="Chromosome"/>
</dbReference>
<dbReference type="PANTHER" id="PTHR11922:SF2">
    <property type="entry name" value="GMP SYNTHASE [GLUTAMINE-HYDROLYZING]"/>
    <property type="match status" value="1"/>
</dbReference>
<keyword evidence="8 9" id="KW-0315">Glutamine amidotransferase</keyword>
<dbReference type="STRING" id="1330330.IX53_03620"/>
<dbReference type="HAMAP" id="MF_00344">
    <property type="entry name" value="GMP_synthase"/>
    <property type="match status" value="1"/>
</dbReference>
<feature type="binding site" evidence="10">
    <location>
        <begin position="218"/>
        <end position="224"/>
    </location>
    <ligand>
        <name>ATP</name>
        <dbReference type="ChEBI" id="CHEBI:30616"/>
    </ligand>
</feature>
<dbReference type="FunFam" id="3.40.50.880:FF:000001">
    <property type="entry name" value="GMP synthase [glutamine-hydrolyzing]"/>
    <property type="match status" value="1"/>
</dbReference>
<dbReference type="NCBIfam" id="TIGR00888">
    <property type="entry name" value="guaA_Nterm"/>
    <property type="match status" value="1"/>
</dbReference>
<dbReference type="Pfam" id="PF00117">
    <property type="entry name" value="GATase"/>
    <property type="match status" value="1"/>
</dbReference>
<evidence type="ECO:0000256" key="2">
    <source>
        <dbReference type="ARBA" id="ARBA00005153"/>
    </source>
</evidence>
<dbReference type="InterPro" id="IPR029062">
    <property type="entry name" value="Class_I_gatase-like"/>
</dbReference>
<evidence type="ECO:0000256" key="5">
    <source>
        <dbReference type="ARBA" id="ARBA00022749"/>
    </source>
</evidence>
<dbReference type="InterPro" id="IPR025777">
    <property type="entry name" value="GMPS_ATP_PPase_dom"/>
</dbReference>
<dbReference type="SUPFAM" id="SSF52317">
    <property type="entry name" value="Class I glutamine amidotransferase-like"/>
    <property type="match status" value="1"/>
</dbReference>
<keyword evidence="4 9" id="KW-0547">Nucleotide-binding</keyword>
<dbReference type="InterPro" id="IPR004739">
    <property type="entry name" value="GMP_synth_GATase"/>
</dbReference>
<dbReference type="FunFam" id="3.40.50.620:FF:000001">
    <property type="entry name" value="GMP synthase [glutamine-hydrolyzing]"/>
    <property type="match status" value="1"/>
</dbReference>
<keyword evidence="5 9" id="KW-0332">GMP biosynthesis</keyword>
<dbReference type="Gene3D" id="3.40.50.880">
    <property type="match status" value="1"/>
</dbReference>
<dbReference type="InterPro" id="IPR022310">
    <property type="entry name" value="NAD/GMP_synthase"/>
</dbReference>
<dbReference type="InterPro" id="IPR022955">
    <property type="entry name" value="GMP_synthase"/>
</dbReference>
<keyword evidence="13" id="KW-1185">Reference proteome</keyword>
<dbReference type="PANTHER" id="PTHR11922">
    <property type="entry name" value="GMP SYNTHASE-RELATED"/>
    <property type="match status" value="1"/>
</dbReference>
<dbReference type="EMBL" id="CP011232">
    <property type="protein sequence ID" value="AKI97064.1"/>
    <property type="molecule type" value="Genomic_DNA"/>
</dbReference>
<gene>
    <name evidence="9 12" type="primary">guaA</name>
    <name evidence="12" type="ORF">IX53_03620</name>
</gene>
<dbReference type="GO" id="GO:0005524">
    <property type="term" value="F:ATP binding"/>
    <property type="evidence" value="ECO:0007669"/>
    <property type="project" value="UniProtKB-UniRule"/>
</dbReference>
<dbReference type="SUPFAM" id="SSF54810">
    <property type="entry name" value="GMP synthetase C-terminal dimerisation domain"/>
    <property type="match status" value="1"/>
</dbReference>
<evidence type="ECO:0000256" key="4">
    <source>
        <dbReference type="ARBA" id="ARBA00022741"/>
    </source>
</evidence>
<proteinExistence type="inferred from homology"/>
<dbReference type="EC" id="6.3.5.2" evidence="9"/>
<dbReference type="InterPro" id="IPR017926">
    <property type="entry name" value="GATASE"/>
</dbReference>
<evidence type="ECO:0000256" key="10">
    <source>
        <dbReference type="PROSITE-ProRule" id="PRU00886"/>
    </source>
</evidence>
<dbReference type="GO" id="GO:0003921">
    <property type="term" value="F:GMP synthase activity"/>
    <property type="evidence" value="ECO:0007669"/>
    <property type="project" value="InterPro"/>
</dbReference>
<comment type="catalytic activity">
    <reaction evidence="9">
        <text>XMP + L-glutamine + ATP + H2O = GMP + L-glutamate + AMP + diphosphate + 2 H(+)</text>
        <dbReference type="Rhea" id="RHEA:11680"/>
        <dbReference type="ChEBI" id="CHEBI:15377"/>
        <dbReference type="ChEBI" id="CHEBI:15378"/>
        <dbReference type="ChEBI" id="CHEBI:29985"/>
        <dbReference type="ChEBI" id="CHEBI:30616"/>
        <dbReference type="ChEBI" id="CHEBI:33019"/>
        <dbReference type="ChEBI" id="CHEBI:57464"/>
        <dbReference type="ChEBI" id="CHEBI:58115"/>
        <dbReference type="ChEBI" id="CHEBI:58359"/>
        <dbReference type="ChEBI" id="CHEBI:456215"/>
        <dbReference type="EC" id="6.3.5.2"/>
    </reaction>
</comment>
<feature type="active site" evidence="9">
    <location>
        <position position="166"/>
    </location>
</feature>
<dbReference type="NCBIfam" id="NF000848">
    <property type="entry name" value="PRK00074.1"/>
    <property type="match status" value="1"/>
</dbReference>
<dbReference type="Pfam" id="PF00958">
    <property type="entry name" value="GMP_synt_C"/>
    <property type="match status" value="1"/>
</dbReference>
<evidence type="ECO:0000256" key="7">
    <source>
        <dbReference type="ARBA" id="ARBA00022840"/>
    </source>
</evidence>
<dbReference type="SUPFAM" id="SSF52402">
    <property type="entry name" value="Adenine nucleotide alpha hydrolases-like"/>
    <property type="match status" value="1"/>
</dbReference>
<dbReference type="Pfam" id="PF02540">
    <property type="entry name" value="NAD_synthase"/>
    <property type="match status" value="1"/>
</dbReference>
<feature type="domain" description="GMPS ATP-PPase" evidence="11">
    <location>
        <begin position="191"/>
        <end position="381"/>
    </location>
</feature>
<evidence type="ECO:0000256" key="1">
    <source>
        <dbReference type="ARBA" id="ARBA00002332"/>
    </source>
</evidence>
<dbReference type="Gene3D" id="3.30.300.10">
    <property type="match status" value="1"/>
</dbReference>
<feature type="active site" evidence="9">
    <location>
        <position position="164"/>
    </location>
</feature>
<comment type="subunit">
    <text evidence="9">Homodimer.</text>
</comment>
<dbReference type="PROSITE" id="PS51273">
    <property type="entry name" value="GATASE_TYPE_1"/>
    <property type="match status" value="1"/>
</dbReference>
<comment type="pathway">
    <text evidence="2 9">Purine metabolism; GMP biosynthesis; GMP from XMP (L-Gln route): step 1/1.</text>
</comment>
<dbReference type="InterPro" id="IPR001674">
    <property type="entry name" value="GMP_synth_C"/>
</dbReference>
<sequence length="506" mass="56825">MKKILVVDYGSQYTRLIARRLRELGVYSEVVHHSDDVETEDLMGVILSGGPRSVTSKGAPSLPTWLREVDVPILGICYGMQLLVKEFGGLVEKTETAEYGRTEVIVKKPASIFEGISERLNVWMSHGDSVVKVPEGFEVIAVTENDIPAALSSLDGMIWTLQFHPEVKHTEMGMEIINNFLFNICHADRNWTIEDFLERKVEEIREEVGDGKAILGLSGGVDSSVAAVLVHKAIGDRLINIFVDHGLLRLHEEKEVPMVFKDKLGLNLDVVRAKDRFLKRLQGVTDPEEKRKIIGEEFIRVFEEEAEKLGGRFLVQGTIYSDVIESAASGKETAKIKSHHNVGGLPERMNLKIIEPLRYLFKDEVRRLGELLGIPGEILYRHPFPGPGLGIRIIGEVTEDKLRILKEADAIFIELLKESGWYEKVWQAFAVLLDLKTVGVVGDERAYEYVIALRAVNSVEGMTADWSKLPYELLDEAARRICNRVKGAGRVVYDITSKPPATIEWE</sequence>
<reference evidence="12 13" key="1">
    <citation type="submission" date="2015-04" db="EMBL/GenBank/DDBJ databases">
        <title>Complete Genome Sequence of Kosmotoga pacifica SLHLJ1.</title>
        <authorList>
            <person name="Jiang L.J."/>
            <person name="Shao Z.Z."/>
            <person name="Jebbar M."/>
        </authorList>
    </citation>
    <scope>NUCLEOTIDE SEQUENCE [LARGE SCALE GENOMIC DNA]</scope>
    <source>
        <strain evidence="12 13">SLHLJ1</strain>
    </source>
</reference>
<comment type="function">
    <text evidence="1 9">Catalyzes the synthesis of GMP from XMP.</text>
</comment>
<dbReference type="PATRIC" id="fig|1330330.3.peg.728"/>
<evidence type="ECO:0000313" key="13">
    <source>
        <dbReference type="Proteomes" id="UP000035159"/>
    </source>
</evidence>
<dbReference type="OrthoDB" id="9802219at2"/>
<dbReference type="NCBIfam" id="TIGR00884">
    <property type="entry name" value="guaA_Cterm"/>
    <property type="match status" value="1"/>
</dbReference>
<dbReference type="Gene3D" id="3.40.50.620">
    <property type="entry name" value="HUPs"/>
    <property type="match status" value="1"/>
</dbReference>
<dbReference type="PROSITE" id="PS51553">
    <property type="entry name" value="GMPS_ATP_PPASE"/>
    <property type="match status" value="1"/>
</dbReference>
<evidence type="ECO:0000256" key="8">
    <source>
        <dbReference type="ARBA" id="ARBA00022962"/>
    </source>
</evidence>
<dbReference type="KEGG" id="kpf:IX53_03620"/>
<evidence type="ECO:0000259" key="11">
    <source>
        <dbReference type="PROSITE" id="PS51553"/>
    </source>
</evidence>
<dbReference type="UniPathway" id="UPA00189">
    <property type="reaction ID" value="UER00296"/>
</dbReference>
<dbReference type="AlphaFoldDB" id="A0A0G2ZBY3"/>
<dbReference type="PRINTS" id="PR00096">
    <property type="entry name" value="GATASE"/>
</dbReference>
<organism evidence="12 13">
    <name type="scientific">Kosmotoga pacifica</name>
    <dbReference type="NCBI Taxonomy" id="1330330"/>
    <lineage>
        <taxon>Bacteria</taxon>
        <taxon>Thermotogati</taxon>
        <taxon>Thermotogota</taxon>
        <taxon>Thermotogae</taxon>
        <taxon>Kosmotogales</taxon>
        <taxon>Kosmotogaceae</taxon>
        <taxon>Kosmotoga</taxon>
    </lineage>
</organism>
<keyword evidence="6 9" id="KW-0658">Purine biosynthesis</keyword>
<evidence type="ECO:0000313" key="12">
    <source>
        <dbReference type="EMBL" id="AKI97064.1"/>
    </source>
</evidence>
<dbReference type="FunFam" id="3.30.300.10:FF:000002">
    <property type="entry name" value="GMP synthase [glutamine-hydrolyzing]"/>
    <property type="match status" value="1"/>
</dbReference>
<feature type="active site" description="Nucleophile" evidence="9">
    <location>
        <position position="77"/>
    </location>
</feature>
<dbReference type="InterPro" id="IPR014729">
    <property type="entry name" value="Rossmann-like_a/b/a_fold"/>
</dbReference>